<name>A0A395NKF0_TRIAR</name>
<reference evidence="1 2" key="1">
    <citation type="journal article" date="2018" name="PLoS Pathog.">
        <title>Evolution of structural diversity of trichothecenes, a family of toxins produced by plant pathogenic and entomopathogenic fungi.</title>
        <authorList>
            <person name="Proctor R.H."/>
            <person name="McCormick S.P."/>
            <person name="Kim H.S."/>
            <person name="Cardoza R.E."/>
            <person name="Stanley A.M."/>
            <person name="Lindo L."/>
            <person name="Kelly A."/>
            <person name="Brown D.W."/>
            <person name="Lee T."/>
            <person name="Vaughan M.M."/>
            <person name="Alexander N.J."/>
            <person name="Busman M."/>
            <person name="Gutierrez S."/>
        </authorList>
    </citation>
    <scope>NUCLEOTIDE SEQUENCE [LARGE SCALE GENOMIC DNA]</scope>
    <source>
        <strain evidence="1 2">IBT 40837</strain>
    </source>
</reference>
<dbReference type="PANTHER" id="PTHR47256:SF1">
    <property type="entry name" value="ZN(II)2CYS6 TRANSCRIPTION FACTOR (EUROFUNG)"/>
    <property type="match status" value="1"/>
</dbReference>
<comment type="caution">
    <text evidence="1">The sequence shown here is derived from an EMBL/GenBank/DDBJ whole genome shotgun (WGS) entry which is preliminary data.</text>
</comment>
<dbReference type="CDD" id="cd12148">
    <property type="entry name" value="fungal_TF_MHR"/>
    <property type="match status" value="1"/>
</dbReference>
<dbReference type="EMBL" id="PXOA01000339">
    <property type="protein sequence ID" value="RFU76538.1"/>
    <property type="molecule type" value="Genomic_DNA"/>
</dbReference>
<protein>
    <submittedName>
        <fullName evidence="1">C6 transcription factor</fullName>
    </submittedName>
</protein>
<sequence length="330" mass="37034">MGSRMGLFGANPGEPLRVPTEVQDDEKWAKAASFTAWGCIAFITKLPKSKHPQGIPLPGENTSDTASAGDVENNIVNGATNFLVLRACCQLWAIFNPVLWTYYAKGSDHHPTWEFAKKVYRELFSWASSLHPALTRSDESSHAETIMHMYLHAMIVDLFRPFLPSSSRSGRPTSNEAISEAIYGSSINQLKRLLLTFRQKFKSASYSIFWQTGLIYVSNAMIREIGTQNAEWRFYLELCLAGIEDFGAAFSFEDAHRVQAELHNLGRHHTARLDDDQGSDEENIEATWIFDLELGLEDHEAAQGGRPALKLEEMILMDRFTTDGAEQVPT</sequence>
<dbReference type="Proteomes" id="UP000266272">
    <property type="component" value="Unassembled WGS sequence"/>
</dbReference>
<organism evidence="1 2">
    <name type="scientific">Trichoderma arundinaceum</name>
    <dbReference type="NCBI Taxonomy" id="490622"/>
    <lineage>
        <taxon>Eukaryota</taxon>
        <taxon>Fungi</taxon>
        <taxon>Dikarya</taxon>
        <taxon>Ascomycota</taxon>
        <taxon>Pezizomycotina</taxon>
        <taxon>Sordariomycetes</taxon>
        <taxon>Hypocreomycetidae</taxon>
        <taxon>Hypocreales</taxon>
        <taxon>Hypocreaceae</taxon>
        <taxon>Trichoderma</taxon>
    </lineage>
</organism>
<dbReference type="InterPro" id="IPR053187">
    <property type="entry name" value="Notoamide_regulator"/>
</dbReference>
<evidence type="ECO:0000313" key="2">
    <source>
        <dbReference type="Proteomes" id="UP000266272"/>
    </source>
</evidence>
<dbReference type="AlphaFoldDB" id="A0A395NKF0"/>
<gene>
    <name evidence="1" type="ORF">TARUN_5702</name>
</gene>
<proteinExistence type="predicted"/>
<evidence type="ECO:0000313" key="1">
    <source>
        <dbReference type="EMBL" id="RFU76538.1"/>
    </source>
</evidence>
<dbReference type="OrthoDB" id="10261408at2759"/>
<keyword evidence="2" id="KW-1185">Reference proteome</keyword>
<dbReference type="PANTHER" id="PTHR47256">
    <property type="entry name" value="ZN(II)2CYS6 TRANSCRIPTION FACTOR (EUROFUNG)-RELATED"/>
    <property type="match status" value="1"/>
</dbReference>
<accession>A0A395NKF0</accession>